<evidence type="ECO:0000256" key="1">
    <source>
        <dbReference type="ARBA" id="ARBA00022741"/>
    </source>
</evidence>
<name>A0A1X2H1G4_SYNRA</name>
<dbReference type="OrthoDB" id="2963168at2759"/>
<proteinExistence type="predicted"/>
<dbReference type="OMA" id="MGRCTSR"/>
<reference evidence="3 4" key="1">
    <citation type="submission" date="2016-07" db="EMBL/GenBank/DDBJ databases">
        <title>Pervasive Adenine N6-methylation of Active Genes in Fungi.</title>
        <authorList>
            <consortium name="DOE Joint Genome Institute"/>
            <person name="Mondo S.J."/>
            <person name="Dannebaum R.O."/>
            <person name="Kuo R.C."/>
            <person name="Labutti K."/>
            <person name="Haridas S."/>
            <person name="Kuo A."/>
            <person name="Salamov A."/>
            <person name="Ahrendt S.R."/>
            <person name="Lipzen A."/>
            <person name="Sullivan W."/>
            <person name="Andreopoulos W.B."/>
            <person name="Clum A."/>
            <person name="Lindquist E."/>
            <person name="Daum C."/>
            <person name="Ramamoorthy G.K."/>
            <person name="Gryganskyi A."/>
            <person name="Culley D."/>
            <person name="Magnuson J.K."/>
            <person name="James T.Y."/>
            <person name="O'Malley M.A."/>
            <person name="Stajich J.E."/>
            <person name="Spatafora J.W."/>
            <person name="Visel A."/>
            <person name="Grigoriev I.V."/>
        </authorList>
    </citation>
    <scope>NUCLEOTIDE SEQUENCE [LARGE SCALE GENOMIC DNA]</scope>
    <source>
        <strain evidence="3 4">NRRL 2496</strain>
    </source>
</reference>
<keyword evidence="2" id="KW-0067">ATP-binding</keyword>
<dbReference type="PANTHER" id="PTHR14187">
    <property type="entry name" value="ALPHA KINASE/ELONGATION FACTOR 2 KINASE"/>
    <property type="match status" value="1"/>
</dbReference>
<dbReference type="Gene3D" id="3.30.420.40">
    <property type="match status" value="2"/>
</dbReference>
<evidence type="ECO:0000256" key="2">
    <source>
        <dbReference type="ARBA" id="ARBA00022840"/>
    </source>
</evidence>
<dbReference type="GO" id="GO:0005524">
    <property type="term" value="F:ATP binding"/>
    <property type="evidence" value="ECO:0007669"/>
    <property type="project" value="UniProtKB-KW"/>
</dbReference>
<dbReference type="InterPro" id="IPR043129">
    <property type="entry name" value="ATPase_NBD"/>
</dbReference>
<accession>A0A1X2H1G4</accession>
<dbReference type="Proteomes" id="UP000242180">
    <property type="component" value="Unassembled WGS sequence"/>
</dbReference>
<dbReference type="Pfam" id="PF00012">
    <property type="entry name" value="HSP70"/>
    <property type="match status" value="1"/>
</dbReference>
<keyword evidence="4" id="KW-1185">Reference proteome</keyword>
<dbReference type="InParanoid" id="A0A1X2H1G4"/>
<dbReference type="PANTHER" id="PTHR14187:SF5">
    <property type="entry name" value="HEAT SHOCK 70 KDA PROTEIN 12A"/>
    <property type="match status" value="1"/>
</dbReference>
<evidence type="ECO:0000313" key="4">
    <source>
        <dbReference type="Proteomes" id="UP000242180"/>
    </source>
</evidence>
<dbReference type="STRING" id="13706.A0A1X2H1G4"/>
<dbReference type="SUPFAM" id="SSF53067">
    <property type="entry name" value="Actin-like ATPase domain"/>
    <property type="match status" value="2"/>
</dbReference>
<gene>
    <name evidence="3" type="ORF">BCR43DRAFT_532823</name>
</gene>
<evidence type="ECO:0000313" key="3">
    <source>
        <dbReference type="EMBL" id="ORY91189.1"/>
    </source>
</evidence>
<sequence length="529" mass="59063">MLGSSSPPSSQRKRAEYKVVIAYDFGTTYSGAAYAFTHTTPEVFDVVQWPHKAGNYFPKVPTISLYSSQDVTHLREWGYGAKKAMLKPHAAKLNVQLSNFKLWLSSEHQGKTAIPPLQAVADYLRVLHEHTLKEITRGFAKNYHVDSFRYCLTVPAVWSDKAKNIMRQAAVLAGLISHHDPSDRLLLISEPEAAAIYCRESLADQVQIKPGDRLMVCDAGGGTVDLIVLEQMQGDRMREATQGVGACCGSVYLDMRYRELLEEKIGKDTLANTPAREINDLMDQFIDTIKPEFDGIDDHYVTLPRSITIQPQEEYLDEGTLKLSAGELKAKVFDPIIDQVLALIEKQIPGDGKPVDSLFLVGGFGASNYLYQRVSEAFSERVGQVLCPAERAPLAVVRGAVYYGLHPHTVSARVSKRTYGINAGLPFDESRDPPATRVVRPDGSVRCTTRFLVFVRKNDTLPVDHCIREEMFVYYGTIKRTDIMLYATENETVPRYFNEPGVQHVAAVSVPIPEIPNIAHGQRISYIVR</sequence>
<protein>
    <recommendedName>
        <fullName evidence="5">Actin-like ATPase domain-containing protein</fullName>
    </recommendedName>
</protein>
<dbReference type="CDD" id="cd10229">
    <property type="entry name" value="ASKHA_NBD_HSP70_HSPA12"/>
    <property type="match status" value="1"/>
</dbReference>
<dbReference type="AlphaFoldDB" id="A0A1X2H1G4"/>
<comment type="caution">
    <text evidence="3">The sequence shown here is derived from an EMBL/GenBank/DDBJ whole genome shotgun (WGS) entry which is preliminary data.</text>
</comment>
<keyword evidence="1" id="KW-0547">Nucleotide-binding</keyword>
<evidence type="ECO:0008006" key="5">
    <source>
        <dbReference type="Google" id="ProtNLM"/>
    </source>
</evidence>
<dbReference type="EMBL" id="MCGN01000011">
    <property type="protein sequence ID" value="ORY91189.1"/>
    <property type="molecule type" value="Genomic_DNA"/>
</dbReference>
<organism evidence="3 4">
    <name type="scientific">Syncephalastrum racemosum</name>
    <name type="common">Filamentous fungus</name>
    <dbReference type="NCBI Taxonomy" id="13706"/>
    <lineage>
        <taxon>Eukaryota</taxon>
        <taxon>Fungi</taxon>
        <taxon>Fungi incertae sedis</taxon>
        <taxon>Mucoromycota</taxon>
        <taxon>Mucoromycotina</taxon>
        <taxon>Mucoromycetes</taxon>
        <taxon>Mucorales</taxon>
        <taxon>Syncephalastraceae</taxon>
        <taxon>Syncephalastrum</taxon>
    </lineage>
</organism>
<dbReference type="GO" id="GO:0140662">
    <property type="term" value="F:ATP-dependent protein folding chaperone"/>
    <property type="evidence" value="ECO:0007669"/>
    <property type="project" value="InterPro"/>
</dbReference>
<dbReference type="InterPro" id="IPR013126">
    <property type="entry name" value="Hsp_70_fam"/>
</dbReference>